<gene>
    <name evidence="1" type="ORF">K491DRAFT_722249</name>
</gene>
<keyword evidence="2" id="KW-1185">Reference proteome</keyword>
<dbReference type="AlphaFoldDB" id="A0A6A6SMS0"/>
<proteinExistence type="predicted"/>
<accession>A0A6A6SMS0</accession>
<sequence>MASSSSEFIEAATALEFEINNYLYELGTDQNRRHQTINQKLKKRRVRKWKTKGYRDELVQEVQAKINERKLPWVDSSGRLRDGEFRQKIHERWYYQDPILGRWLETRPGDDLRRFATHTERCEDYRDGFKERLNEAQQSLVRELETIEQV</sequence>
<organism evidence="1 2">
    <name type="scientific">Lophiostoma macrostomum CBS 122681</name>
    <dbReference type="NCBI Taxonomy" id="1314788"/>
    <lineage>
        <taxon>Eukaryota</taxon>
        <taxon>Fungi</taxon>
        <taxon>Dikarya</taxon>
        <taxon>Ascomycota</taxon>
        <taxon>Pezizomycotina</taxon>
        <taxon>Dothideomycetes</taxon>
        <taxon>Pleosporomycetidae</taxon>
        <taxon>Pleosporales</taxon>
        <taxon>Lophiostomataceae</taxon>
        <taxon>Lophiostoma</taxon>
    </lineage>
</organism>
<dbReference type="EMBL" id="MU004521">
    <property type="protein sequence ID" value="KAF2648782.1"/>
    <property type="molecule type" value="Genomic_DNA"/>
</dbReference>
<evidence type="ECO:0000313" key="2">
    <source>
        <dbReference type="Proteomes" id="UP000799324"/>
    </source>
</evidence>
<name>A0A6A6SMS0_9PLEO</name>
<dbReference type="Proteomes" id="UP000799324">
    <property type="component" value="Unassembled WGS sequence"/>
</dbReference>
<protein>
    <submittedName>
        <fullName evidence="1">Uncharacterized protein</fullName>
    </submittedName>
</protein>
<evidence type="ECO:0000313" key="1">
    <source>
        <dbReference type="EMBL" id="KAF2648782.1"/>
    </source>
</evidence>
<reference evidence="1" key="1">
    <citation type="journal article" date="2020" name="Stud. Mycol.">
        <title>101 Dothideomycetes genomes: a test case for predicting lifestyles and emergence of pathogens.</title>
        <authorList>
            <person name="Haridas S."/>
            <person name="Albert R."/>
            <person name="Binder M."/>
            <person name="Bloem J."/>
            <person name="Labutti K."/>
            <person name="Salamov A."/>
            <person name="Andreopoulos B."/>
            <person name="Baker S."/>
            <person name="Barry K."/>
            <person name="Bills G."/>
            <person name="Bluhm B."/>
            <person name="Cannon C."/>
            <person name="Castanera R."/>
            <person name="Culley D."/>
            <person name="Daum C."/>
            <person name="Ezra D."/>
            <person name="Gonzalez J."/>
            <person name="Henrissat B."/>
            <person name="Kuo A."/>
            <person name="Liang C."/>
            <person name="Lipzen A."/>
            <person name="Lutzoni F."/>
            <person name="Magnuson J."/>
            <person name="Mondo S."/>
            <person name="Nolan M."/>
            <person name="Ohm R."/>
            <person name="Pangilinan J."/>
            <person name="Park H.-J."/>
            <person name="Ramirez L."/>
            <person name="Alfaro M."/>
            <person name="Sun H."/>
            <person name="Tritt A."/>
            <person name="Yoshinaga Y."/>
            <person name="Zwiers L.-H."/>
            <person name="Turgeon B."/>
            <person name="Goodwin S."/>
            <person name="Spatafora J."/>
            <person name="Crous P."/>
            <person name="Grigoriev I."/>
        </authorList>
    </citation>
    <scope>NUCLEOTIDE SEQUENCE</scope>
    <source>
        <strain evidence="1">CBS 122681</strain>
    </source>
</reference>